<evidence type="ECO:0000313" key="5">
    <source>
        <dbReference type="EMBL" id="CAD8878064.1"/>
    </source>
</evidence>
<dbReference type="GO" id="GO:0005739">
    <property type="term" value="C:mitochondrion"/>
    <property type="evidence" value="ECO:0007669"/>
    <property type="project" value="UniProtKB-SubCell"/>
</dbReference>
<dbReference type="InterPro" id="IPR036402">
    <property type="entry name" value="EF-Ts_dimer_sf"/>
</dbReference>
<dbReference type="PANTHER" id="PTHR11741:SF0">
    <property type="entry name" value="ELONGATION FACTOR TS, MITOCHONDRIAL"/>
    <property type="match status" value="1"/>
</dbReference>
<accession>A0A7S1B7X5</accession>
<gene>
    <name evidence="5" type="ORF">CHYS00102_LOCUS5248</name>
</gene>
<dbReference type="InterPro" id="IPR014039">
    <property type="entry name" value="Transl_elong_EFTs/EF1B_dimer"/>
</dbReference>
<dbReference type="HAMAP" id="MF_00050">
    <property type="entry name" value="EF_Ts"/>
    <property type="match status" value="1"/>
</dbReference>
<dbReference type="EMBL" id="HBFR01007289">
    <property type="protein sequence ID" value="CAD8878064.1"/>
    <property type="molecule type" value="Transcribed_RNA"/>
</dbReference>
<dbReference type="Gene3D" id="1.10.8.10">
    <property type="entry name" value="DNA helicase RuvA subunit, C-terminal domain"/>
    <property type="match status" value="1"/>
</dbReference>
<comment type="function">
    <text evidence="3">Associates with the EF-Tu.GDP complex and induces the exchange of GDP to GTP. It remains bound to the aminoacyl-tRNA.EF-Tu.GTP complex up to the GTP hydrolysis stage on the ribosome.</text>
</comment>
<comment type="similarity">
    <text evidence="3">Belongs to the EF-Ts family.</text>
</comment>
<dbReference type="GO" id="GO:0003746">
    <property type="term" value="F:translation elongation factor activity"/>
    <property type="evidence" value="ECO:0007669"/>
    <property type="project" value="UniProtKB-UniRule"/>
</dbReference>
<name>A0A7S1B7X5_9STRA</name>
<dbReference type="Gene3D" id="1.10.286.20">
    <property type="match status" value="1"/>
</dbReference>
<sequence length="380" mass="40604">MYASSRVGPVLVLRCPFATKLATKDAVQFCLPFASSTSIRLNHASTTVSSSPISSSKSNVKLIKYLRERSGGAPMMECRKALDFVLTSSSNGDQEVIIAAALDHLRVHAGGAIASKLAARSSASTDELNHTGPSVRVWPGEGACSAFVSGDGSTGLALVTADTDFCARGATLSSFADAVARSVAMYDEGEGEVDPEKLLKWDCKLKEAFDAALLSVRENVRIAATYRLPSPEGDERKVVSAKYLHNKALDGLSGSSAAVVRLYTPETPSAFLEGEAHKLAMHIVAARPSYLDRSVVPSEVSTHEKSIILARAQAAGTLAGKPEKVQESILEGMMNKFYKEKCLSEQAHLIVEGGPVVGKYLKKEGNLKILDYVHFQSRGK</sequence>
<organism evidence="5">
    <name type="scientific">Corethron hystrix</name>
    <dbReference type="NCBI Taxonomy" id="216773"/>
    <lineage>
        <taxon>Eukaryota</taxon>
        <taxon>Sar</taxon>
        <taxon>Stramenopiles</taxon>
        <taxon>Ochrophyta</taxon>
        <taxon>Bacillariophyta</taxon>
        <taxon>Coscinodiscophyceae</taxon>
        <taxon>Corethrophycidae</taxon>
        <taxon>Corethrales</taxon>
        <taxon>Corethraceae</taxon>
        <taxon>Corethron</taxon>
    </lineage>
</organism>
<comment type="subcellular location">
    <subcellularLocation>
        <location evidence="3">Mitochondrion</location>
    </subcellularLocation>
</comment>
<evidence type="ECO:0000256" key="1">
    <source>
        <dbReference type="ARBA" id="ARBA00022768"/>
    </source>
</evidence>
<evidence type="ECO:0000256" key="3">
    <source>
        <dbReference type="HAMAP-Rule" id="MF_03135"/>
    </source>
</evidence>
<dbReference type="InterPro" id="IPR001816">
    <property type="entry name" value="Transl_elong_EFTs/EF1B"/>
</dbReference>
<dbReference type="Pfam" id="PF00889">
    <property type="entry name" value="EF_TS"/>
    <property type="match status" value="1"/>
</dbReference>
<proteinExistence type="inferred from homology"/>
<reference evidence="5" key="1">
    <citation type="submission" date="2021-01" db="EMBL/GenBank/DDBJ databases">
        <authorList>
            <person name="Corre E."/>
            <person name="Pelletier E."/>
            <person name="Niang G."/>
            <person name="Scheremetjew M."/>
            <person name="Finn R."/>
            <person name="Kale V."/>
            <person name="Holt S."/>
            <person name="Cochrane G."/>
            <person name="Meng A."/>
            <person name="Brown T."/>
            <person name="Cohen L."/>
        </authorList>
    </citation>
    <scope>NUCLEOTIDE SEQUENCE</scope>
    <source>
        <strain evidence="5">308</strain>
    </source>
</reference>
<dbReference type="PANTHER" id="PTHR11741">
    <property type="entry name" value="ELONGATION FACTOR TS"/>
    <property type="match status" value="1"/>
</dbReference>
<dbReference type="AlphaFoldDB" id="A0A7S1B7X5"/>
<protein>
    <recommendedName>
        <fullName evidence="3">Elongation factor Ts, mitochondrial</fullName>
        <shortName evidence="3">EF-Ts</shortName>
        <shortName evidence="3">EF-TsMt</shortName>
    </recommendedName>
</protein>
<dbReference type="Gene3D" id="3.30.479.20">
    <property type="entry name" value="Elongation factor Ts, dimerisation domain"/>
    <property type="match status" value="1"/>
</dbReference>
<dbReference type="CDD" id="cd14275">
    <property type="entry name" value="UBA_EF-Ts"/>
    <property type="match status" value="1"/>
</dbReference>
<keyword evidence="1 3" id="KW-0251">Elongation factor</keyword>
<evidence type="ECO:0000256" key="2">
    <source>
        <dbReference type="ARBA" id="ARBA00022917"/>
    </source>
</evidence>
<dbReference type="SUPFAM" id="SSF54713">
    <property type="entry name" value="Elongation factor Ts (EF-Ts), dimerisation domain"/>
    <property type="match status" value="1"/>
</dbReference>
<feature type="domain" description="Translation elongation factor EFTs/EF1B dimerisation" evidence="4">
    <location>
        <begin position="159"/>
        <end position="376"/>
    </location>
</feature>
<evidence type="ECO:0000259" key="4">
    <source>
        <dbReference type="Pfam" id="PF00889"/>
    </source>
</evidence>
<dbReference type="GO" id="GO:0070125">
    <property type="term" value="P:mitochondrial translational elongation"/>
    <property type="evidence" value="ECO:0007669"/>
    <property type="project" value="TreeGrafter"/>
</dbReference>
<keyword evidence="2 3" id="KW-0648">Protein biosynthesis</keyword>
<keyword evidence="3" id="KW-0496">Mitochondrion</keyword>